<dbReference type="GO" id="GO:0005634">
    <property type="term" value="C:nucleus"/>
    <property type="evidence" value="ECO:0007669"/>
    <property type="project" value="TreeGrafter"/>
</dbReference>
<dbReference type="EMBL" id="HE681720">
    <property type="protein sequence ID" value="CCG22407.1"/>
    <property type="molecule type" value="Genomic_DNA"/>
</dbReference>
<protein>
    <submittedName>
        <fullName evidence="9">Ttr1 glutaredoxin</fullName>
    </submittedName>
</protein>
<dbReference type="GO" id="GO:0005737">
    <property type="term" value="C:cytoplasm"/>
    <property type="evidence" value="ECO:0007669"/>
    <property type="project" value="TreeGrafter"/>
</dbReference>
<comment type="catalytic activity">
    <reaction evidence="7">
        <text>RX + glutathione = an S-substituted glutathione + a halide anion + H(+)</text>
        <dbReference type="Rhea" id="RHEA:16437"/>
        <dbReference type="ChEBI" id="CHEBI:15378"/>
        <dbReference type="ChEBI" id="CHEBI:16042"/>
        <dbReference type="ChEBI" id="CHEBI:17792"/>
        <dbReference type="ChEBI" id="CHEBI:57925"/>
        <dbReference type="ChEBI" id="CHEBI:90779"/>
        <dbReference type="EC" id="2.5.1.18"/>
    </reaction>
</comment>
<dbReference type="InterPro" id="IPR036249">
    <property type="entry name" value="Thioredoxin-like_sf"/>
</dbReference>
<dbReference type="OrthoDB" id="418495at2759"/>
<dbReference type="PROSITE" id="PS00195">
    <property type="entry name" value="GLUTAREDOXIN_1"/>
    <property type="match status" value="1"/>
</dbReference>
<dbReference type="InterPro" id="IPR011899">
    <property type="entry name" value="Glutaredoxin_euk/vir"/>
</dbReference>
<dbReference type="AlphaFoldDB" id="H8X1K2"/>
<dbReference type="Gene3D" id="3.40.30.10">
    <property type="entry name" value="Glutaredoxin"/>
    <property type="match status" value="1"/>
</dbReference>
<comment type="catalytic activity">
    <reaction evidence="1">
        <text>2 glutathione + H2O2 = glutathione disulfide + 2 H2O</text>
        <dbReference type="Rhea" id="RHEA:16833"/>
        <dbReference type="ChEBI" id="CHEBI:15377"/>
        <dbReference type="ChEBI" id="CHEBI:16240"/>
        <dbReference type="ChEBI" id="CHEBI:57925"/>
        <dbReference type="ChEBI" id="CHEBI:58297"/>
        <dbReference type="EC" id="1.11.1.9"/>
    </reaction>
</comment>
<keyword evidence="2" id="KW-0813">Transport</keyword>
<keyword evidence="5" id="KW-0676">Redox-active center</keyword>
<dbReference type="eggNOG" id="KOG1752">
    <property type="taxonomic scope" value="Eukaryota"/>
</dbReference>
<keyword evidence="3" id="KW-0249">Electron transport</keyword>
<evidence type="ECO:0000256" key="6">
    <source>
        <dbReference type="ARBA" id="ARBA00035808"/>
    </source>
</evidence>
<organism evidence="9 10">
    <name type="scientific">Candida orthopsilosis (strain 90-125)</name>
    <name type="common">Yeast</name>
    <dbReference type="NCBI Taxonomy" id="1136231"/>
    <lineage>
        <taxon>Eukaryota</taxon>
        <taxon>Fungi</taxon>
        <taxon>Dikarya</taxon>
        <taxon>Ascomycota</taxon>
        <taxon>Saccharomycotina</taxon>
        <taxon>Pichiomycetes</taxon>
        <taxon>Debaryomycetaceae</taxon>
        <taxon>Candida/Lodderomyces clade</taxon>
        <taxon>Candida</taxon>
    </lineage>
</organism>
<dbReference type="InterPro" id="IPR002109">
    <property type="entry name" value="Glutaredoxin"/>
</dbReference>
<dbReference type="GeneID" id="14538424"/>
<dbReference type="KEGG" id="cot:CORT_0B07000"/>
<dbReference type="FunFam" id="3.40.30.10:FF:000026">
    <property type="entry name" value="Glutaredoxin 2"/>
    <property type="match status" value="1"/>
</dbReference>
<evidence type="ECO:0000256" key="3">
    <source>
        <dbReference type="ARBA" id="ARBA00022982"/>
    </source>
</evidence>
<dbReference type="PANTHER" id="PTHR45694:SF18">
    <property type="entry name" value="GLUTAREDOXIN-1-RELATED"/>
    <property type="match status" value="1"/>
</dbReference>
<evidence type="ECO:0000256" key="2">
    <source>
        <dbReference type="ARBA" id="ARBA00022448"/>
    </source>
</evidence>
<dbReference type="Pfam" id="PF00462">
    <property type="entry name" value="Glutaredoxin"/>
    <property type="match status" value="1"/>
</dbReference>
<accession>H8X1K2</accession>
<dbReference type="GO" id="GO:0034599">
    <property type="term" value="P:cellular response to oxidative stress"/>
    <property type="evidence" value="ECO:0007669"/>
    <property type="project" value="TreeGrafter"/>
</dbReference>
<evidence type="ECO:0000259" key="8">
    <source>
        <dbReference type="Pfam" id="PF00462"/>
    </source>
</evidence>
<evidence type="ECO:0000256" key="5">
    <source>
        <dbReference type="ARBA" id="ARBA00023284"/>
    </source>
</evidence>
<dbReference type="SUPFAM" id="SSF52833">
    <property type="entry name" value="Thioredoxin-like"/>
    <property type="match status" value="1"/>
</dbReference>
<dbReference type="NCBIfam" id="TIGR02180">
    <property type="entry name" value="GRX_euk"/>
    <property type="match status" value="1"/>
</dbReference>
<dbReference type="GO" id="GO:0015038">
    <property type="term" value="F:glutathione disulfide oxidoreductase activity"/>
    <property type="evidence" value="ECO:0007669"/>
    <property type="project" value="TreeGrafter"/>
</dbReference>
<dbReference type="CDD" id="cd03419">
    <property type="entry name" value="GRX_GRXh_1_2_like"/>
    <property type="match status" value="1"/>
</dbReference>
<dbReference type="PRINTS" id="PR00160">
    <property type="entry name" value="GLUTAREDOXIN"/>
</dbReference>
<evidence type="ECO:0000313" key="9">
    <source>
        <dbReference type="EMBL" id="CCG22407.1"/>
    </source>
</evidence>
<evidence type="ECO:0000256" key="7">
    <source>
        <dbReference type="ARBA" id="ARBA00047960"/>
    </source>
</evidence>
<sequence length="206" mass="23282">MKVRRSGFICFRISPLLSITKLRYIIKSWSCICGKEMTEHKTLITKQTSISLSLSSRCLYKYQSTILAIRLYLYNSFMIRSFIPKSYTFTPLVNKRYSSISNMVSAQTKQKVEQLIKEKPIFIASKSYCPYCAQTKKTIEALTKDAYIIELDEEADGGEIQEALAELTGQKTVPNVFIGGQHIGGNSDVQQLKSADQLEPKIKAAL</sequence>
<dbReference type="PANTHER" id="PTHR45694">
    <property type="entry name" value="GLUTAREDOXIN 2"/>
    <property type="match status" value="1"/>
</dbReference>
<proteinExistence type="predicted"/>
<evidence type="ECO:0000313" key="10">
    <source>
        <dbReference type="Proteomes" id="UP000005018"/>
    </source>
</evidence>
<keyword evidence="4" id="KW-1015">Disulfide bond</keyword>
<dbReference type="Proteomes" id="UP000005018">
    <property type="component" value="Chromosome 2"/>
</dbReference>
<comment type="catalytic activity">
    <reaction evidence="6">
        <text>1-chloro-2,4-dinitrobenzene + glutathione = 2,4-dinitrophenyl-S-glutathione + chloride + H(+)</text>
        <dbReference type="Rhea" id="RHEA:51220"/>
        <dbReference type="ChEBI" id="CHEBI:15378"/>
        <dbReference type="ChEBI" id="CHEBI:17996"/>
        <dbReference type="ChEBI" id="CHEBI:34718"/>
        <dbReference type="ChEBI" id="CHEBI:57925"/>
        <dbReference type="ChEBI" id="CHEBI:133977"/>
        <dbReference type="EC" id="2.5.1.18"/>
    </reaction>
</comment>
<dbReference type="HOGENOM" id="CLU_1331787_0_0_1"/>
<dbReference type="GO" id="GO:0004364">
    <property type="term" value="F:glutathione transferase activity"/>
    <property type="evidence" value="ECO:0007669"/>
    <property type="project" value="UniProtKB-EC"/>
</dbReference>
<gene>
    <name evidence="9" type="ORF">CORT_0B07000</name>
</gene>
<dbReference type="RefSeq" id="XP_003867844.1">
    <property type="nucleotide sequence ID" value="XM_003867796.1"/>
</dbReference>
<reference evidence="9 10" key="1">
    <citation type="journal article" date="2012" name="PLoS ONE">
        <title>Sequence and analysis of the genome of the pathogenic yeast Candida orthopsilosis.</title>
        <authorList>
            <person name="Riccombeni A."/>
            <person name="Vidanes G."/>
            <person name="Proux-Wera E."/>
            <person name="Wolfe K.H."/>
            <person name="Butler G."/>
        </authorList>
    </citation>
    <scope>NUCLEOTIDE SEQUENCE [LARGE SCALE GENOMIC DNA]</scope>
    <source>
        <strain evidence="9 10">Co 90-125</strain>
    </source>
</reference>
<dbReference type="InterPro" id="IPR011767">
    <property type="entry name" value="GLR_AS"/>
</dbReference>
<feature type="domain" description="Glutaredoxin" evidence="8">
    <location>
        <begin position="121"/>
        <end position="183"/>
    </location>
</feature>
<evidence type="ECO:0000256" key="1">
    <source>
        <dbReference type="ARBA" id="ARBA00000217"/>
    </source>
</evidence>
<dbReference type="InterPro" id="IPR014025">
    <property type="entry name" value="Glutaredoxin_subgr"/>
</dbReference>
<keyword evidence="10" id="KW-1185">Reference proteome</keyword>
<evidence type="ECO:0000256" key="4">
    <source>
        <dbReference type="ARBA" id="ARBA00023157"/>
    </source>
</evidence>
<dbReference type="GO" id="GO:0004602">
    <property type="term" value="F:glutathione peroxidase activity"/>
    <property type="evidence" value="ECO:0007669"/>
    <property type="project" value="UniProtKB-EC"/>
</dbReference>
<name>H8X1K2_CANO9</name>
<dbReference type="PROSITE" id="PS51354">
    <property type="entry name" value="GLUTAREDOXIN_2"/>
    <property type="match status" value="1"/>
</dbReference>